<dbReference type="PANTHER" id="PTHR24058:SF45">
    <property type="entry name" value="HOMEODOMAIN-INTERACTING PROTEIN KINASE 3"/>
    <property type="match status" value="1"/>
</dbReference>
<dbReference type="InterPro" id="IPR011009">
    <property type="entry name" value="Kinase-like_dom_sf"/>
</dbReference>
<dbReference type="GO" id="GO:0005737">
    <property type="term" value="C:cytoplasm"/>
    <property type="evidence" value="ECO:0007669"/>
    <property type="project" value="UniProtKB-ARBA"/>
</dbReference>
<dbReference type="GO" id="GO:0004713">
    <property type="term" value="F:protein tyrosine kinase activity"/>
    <property type="evidence" value="ECO:0007669"/>
    <property type="project" value="TreeGrafter"/>
</dbReference>
<reference evidence="22 23" key="1">
    <citation type="submission" date="2024-04" db="EMBL/GenBank/DDBJ databases">
        <authorList>
            <person name="Waldvogel A.-M."/>
            <person name="Schoenle A."/>
        </authorList>
    </citation>
    <scope>NUCLEOTIDE SEQUENCE [LARGE SCALE GENOMIC DNA]</scope>
</reference>
<dbReference type="InterPro" id="IPR017441">
    <property type="entry name" value="Protein_kinase_ATP_BS"/>
</dbReference>
<dbReference type="PROSITE" id="PS50011">
    <property type="entry name" value="PROTEIN_KINASE_DOM"/>
    <property type="match status" value="1"/>
</dbReference>
<feature type="region of interest" description="Disordered" evidence="19">
    <location>
        <begin position="1636"/>
        <end position="1665"/>
    </location>
</feature>
<feature type="region of interest" description="Disordered" evidence="19">
    <location>
        <begin position="489"/>
        <end position="542"/>
    </location>
</feature>
<feature type="compositionally biased region" description="Low complexity" evidence="19">
    <location>
        <begin position="977"/>
        <end position="991"/>
    </location>
</feature>
<name>A0AAV2KZ16_KNICA</name>
<evidence type="ECO:0000256" key="4">
    <source>
        <dbReference type="ARBA" id="ARBA00022499"/>
    </source>
</evidence>
<keyword evidence="4" id="KW-1017">Isopeptide bond</keyword>
<dbReference type="Pfam" id="PF00610">
    <property type="entry name" value="DEP"/>
    <property type="match status" value="1"/>
</dbReference>
<feature type="binding site" evidence="18">
    <location>
        <position position="1181"/>
    </location>
    <ligand>
        <name>ATP</name>
        <dbReference type="ChEBI" id="CHEBI:30616"/>
    </ligand>
</feature>
<keyword evidence="14" id="KW-0539">Nucleus</keyword>
<keyword evidence="9" id="KW-0418">Kinase</keyword>
<evidence type="ECO:0000313" key="23">
    <source>
        <dbReference type="Proteomes" id="UP001497482"/>
    </source>
</evidence>
<protein>
    <recommendedName>
        <fullName evidence="3">non-specific serine/threonine protein kinase</fullName>
        <ecNumber evidence="3">2.7.11.1</ecNumber>
    </recommendedName>
</protein>
<evidence type="ECO:0000256" key="18">
    <source>
        <dbReference type="PROSITE-ProRule" id="PRU10141"/>
    </source>
</evidence>
<dbReference type="GO" id="GO:0005524">
    <property type="term" value="F:ATP binding"/>
    <property type="evidence" value="ECO:0007669"/>
    <property type="project" value="UniProtKB-UniRule"/>
</dbReference>
<dbReference type="InterPro" id="IPR000591">
    <property type="entry name" value="DEP_dom"/>
</dbReference>
<dbReference type="FunFam" id="1.10.510.10:FF:000029">
    <property type="entry name" value="Homeodomain-interacting protein kinase 2 isoform 1"/>
    <property type="match status" value="1"/>
</dbReference>
<dbReference type="Pfam" id="PF00069">
    <property type="entry name" value="Pkinase"/>
    <property type="match status" value="1"/>
</dbReference>
<feature type="region of interest" description="Disordered" evidence="19">
    <location>
        <begin position="1968"/>
        <end position="2015"/>
    </location>
</feature>
<feature type="region of interest" description="Disordered" evidence="19">
    <location>
        <begin position="2133"/>
        <end position="2156"/>
    </location>
</feature>
<evidence type="ECO:0000259" key="20">
    <source>
        <dbReference type="PROSITE" id="PS50011"/>
    </source>
</evidence>
<keyword evidence="10 18" id="KW-0067">ATP-binding</keyword>
<evidence type="ECO:0000256" key="19">
    <source>
        <dbReference type="SAM" id="MobiDB-lite"/>
    </source>
</evidence>
<keyword evidence="13" id="KW-0804">Transcription</keyword>
<dbReference type="Gene3D" id="1.10.510.10">
    <property type="entry name" value="Transferase(Phosphotransferase) domain 1"/>
    <property type="match status" value="1"/>
</dbReference>
<evidence type="ECO:0000256" key="15">
    <source>
        <dbReference type="ARBA" id="ARBA00047899"/>
    </source>
</evidence>
<evidence type="ECO:0000256" key="3">
    <source>
        <dbReference type="ARBA" id="ARBA00012513"/>
    </source>
</evidence>
<keyword evidence="12" id="KW-0805">Transcription regulation</keyword>
<feature type="region of interest" description="Disordered" evidence="19">
    <location>
        <begin position="1031"/>
        <end position="1054"/>
    </location>
</feature>
<keyword evidence="11" id="KW-0832">Ubl conjugation</keyword>
<feature type="region of interest" description="Disordered" evidence="19">
    <location>
        <begin position="1746"/>
        <end position="1774"/>
    </location>
</feature>
<evidence type="ECO:0000259" key="21">
    <source>
        <dbReference type="PROSITE" id="PS50186"/>
    </source>
</evidence>
<dbReference type="PROSITE" id="PS00107">
    <property type="entry name" value="PROTEIN_KINASE_ATP"/>
    <property type="match status" value="1"/>
</dbReference>
<dbReference type="InterPro" id="IPR000719">
    <property type="entry name" value="Prot_kinase_dom"/>
</dbReference>
<dbReference type="EMBL" id="OZ035842">
    <property type="protein sequence ID" value="CAL1595262.1"/>
    <property type="molecule type" value="Genomic_DNA"/>
</dbReference>
<dbReference type="GO" id="GO:0004674">
    <property type="term" value="F:protein serine/threonine kinase activity"/>
    <property type="evidence" value="ECO:0007669"/>
    <property type="project" value="UniProtKB-KW"/>
</dbReference>
<feature type="compositionally biased region" description="Polar residues" evidence="19">
    <location>
        <begin position="1746"/>
        <end position="1755"/>
    </location>
</feature>
<keyword evidence="8 18" id="KW-0547">Nucleotide-binding</keyword>
<dbReference type="GO" id="GO:0035556">
    <property type="term" value="P:intracellular signal transduction"/>
    <property type="evidence" value="ECO:0007669"/>
    <property type="project" value="InterPro"/>
</dbReference>
<dbReference type="InterPro" id="IPR036390">
    <property type="entry name" value="WH_DNA-bd_sf"/>
</dbReference>
<evidence type="ECO:0000256" key="6">
    <source>
        <dbReference type="ARBA" id="ARBA00022553"/>
    </source>
</evidence>
<dbReference type="InterPro" id="IPR008271">
    <property type="entry name" value="Ser/Thr_kinase_AS"/>
</dbReference>
<dbReference type="PROSITE" id="PS50186">
    <property type="entry name" value="DEP"/>
    <property type="match status" value="1"/>
</dbReference>
<feature type="compositionally biased region" description="Low complexity" evidence="19">
    <location>
        <begin position="2139"/>
        <end position="2148"/>
    </location>
</feature>
<dbReference type="InterPro" id="IPR008862">
    <property type="entry name" value="Tcp11"/>
</dbReference>
<sequence>MKSHNDCFLGSEAVDVVAEHLKLSMNIEGVYVTRDKVQCVCQALLDCNVFEVVGTKSAGKDKKQLFQDCKNSLYRFIGVHIPSVDELERGVLAVGLQHFFCNVPLERLEEQTIPNRSHVEMVVPDMDNLTLEAAVNSLTPSPRKVQAEAKLPQSFINEVWQELTLLRLLNLVEVPVLDGILQYSPTPASPQKEQQLHNSSHLVHSSHFLDRKILEAFRDSQEDEWLRAALNCLDYLPDQFVVDLSRALSRCFSDDPSEVQESSYEQPVLSSGSLNEFKLLVYGALAKHYSHTARAPLMPQHMTDIYNAIIELLVTAKLGTALEALQLCLKLLPHNNREELCRLLTFMALAAKPQAVKLETEMVNRLAVKRSFSRAILHSKSLTKEKEDLMVVFMLSNIHEIFKIPGALHKEVSDKLAQHVQGEPGVTGSSYCIQISKRRYADSTKTTTNEELWKLLDNIHCINTVHANVSHLKSFGYKSTSGLQLILKSRMPKDSDESREGGAASKEEKPEKTSEMVRNRGRGQTPSPHRGSAPQASPLPGCVSTEDLMEAAKGVANMALAHEIVVNQVFQVMPSELPEESLERKVKEIMHKAFWDSLDSQLKDEPPSYDHAIKLLTSIKETLLGFLLPGHGQMLRRRIEEVLDLPLIQQQAEKGVLNIAQLSQFIVGMMGSLCAPCRDEDISKLKEITDIVPLLKSIFNVLDLMKLDMANFTVSSLRPHLMQQSVEYERTKFQEFLDKQPNALDYTEKWLTDTLNTIGEPAVAGASDCPSILPLNVHNRAYLRLLRWDHSAEPFPETILMDQMRFLEMQQEVEHLVLQSSILLIVYTTTGEAISGLPGLMDTLKTTVNVMLADMHSSTFSAQDALSSIGEKLCVELNDCLSQHGYSQYSTDTKATLKGQINAAILPDNAVRKLIESRVHSYLLTSLESTQQPTQSALPGGLAPVGKELRELAVRFSLVLFEGMASQVLIYPSHPHSTQTSALGTSSSGTGRQPSEAHCGNTSSRAFQHRPPPKTYVIGVNYGIAYPNNVIPSGTTQRCEQKTGKGGEQPQDKSCAGGMQIVEEVSAVLPAAVTMLQSSSRNNADTVRGGGEGLPLAQHKGSGTGTAADGTENRPKGSNETGAGATVTRTGSGDGDYQLVQHEVLCSLKNSYEVLEFLGRGTFGQVVKCWKRGTNEVVAVKILKNHPSYARQGQIEVEILARLSNENADEHNIVRALECFQHRSHTCLVFEMLEQNLYDFLKQNKFSPLPLRIIRPILLQVATALKKLKCLGLIHADLKPENIMLVDPSRQPYRVKVIDFGSASHVSKAVCSTYLQSRYYRAPEIILGLPFCEAIDMWSLGCVIAELFLGWPLYPGALEYDQIRYISQTQGLPGEHLLNKGTKTSRFFTKESDSPYASWRLKTTEEHEKETGLKSKEARKYIFNCLDDMAPVNLVLIPDNCDMQAEKADRREFVSLLKTMLLIDAEDRTVPSNVLNHPFLTMTHLLDYPHSSHVQSSFRVMDMCHCRVGGVFEALNQNTIHFPRPPVPPTAPVIPLGYSNIPVHTQTITQSAQLHPGIALSTTNNQFGLGDSFPPPALLLCPPSMQGNINQPAGYSVPMVTQAPPIQPLPVRPGLIAQQAWSSRGQQLLVPAAWQQMTPVGPPPSHPPPPPPSALNDTNTSGPQRIDWGKVRPHSSHYNSMIQQSLLTNQMPTHQPINVGIAHVVWPQPTSKRNRHNHNRNLSQPTNIHTSVCRTPKMADVVGQIGTTTKPSSQRDAPEVENKAPVAQNTSKEETDAVKNVTCYKDEVLNSKRQADSHPQRDVAVLMGDTPSPSPSVISIHSEATDGEAEEEPPLCRLRGCKEECACEACRSTSLSMERVCSLSSPESSLSTSSFASNSVQSSPSASPCKRPNSMSEDDGHESGCETVEGSPTSDASASPRGNSSYHFLDSNSNHSNHSALAAVAPLSAPASQNRAPRGVRTMVVPPMRVHNNPTRGTEDRVHRMESWSRSKGRCNPGQQRHHSSGPLHPPVPHLSRQQKLSGQQAHLLGFGQVQQYGSNHSKEWNGNFGPLRPHAFITPNVHTHTFPHLPHSSPTHTSAPTLLSYPGNATHHPHHILSSRPPPLLQHSYGLSHQGGAIVHQVTLGISTHPHHQPAYGPHPHQQPAYAHHPHHPFKPPFPPPAHPYMASPATAYTGFPLSPTKLSHHPQFSYI</sequence>
<dbReference type="SUPFAM" id="SSF46785">
    <property type="entry name" value="Winged helix' DNA-binding domain"/>
    <property type="match status" value="1"/>
</dbReference>
<evidence type="ECO:0000256" key="5">
    <source>
        <dbReference type="ARBA" id="ARBA00022527"/>
    </source>
</evidence>
<dbReference type="Gene3D" id="1.10.555.10">
    <property type="entry name" value="Rho GTPase activation protein"/>
    <property type="match status" value="1"/>
</dbReference>
<dbReference type="Pfam" id="PF05794">
    <property type="entry name" value="Tcp11"/>
    <property type="match status" value="1"/>
</dbReference>
<feature type="region of interest" description="Disordered" evidence="19">
    <location>
        <begin position="1804"/>
        <end position="1832"/>
    </location>
</feature>
<feature type="region of interest" description="Disordered" evidence="19">
    <location>
        <begin position="1866"/>
        <end position="1933"/>
    </location>
</feature>
<dbReference type="Gene3D" id="3.30.200.20">
    <property type="entry name" value="Phosphorylase Kinase, domain 1"/>
    <property type="match status" value="1"/>
</dbReference>
<evidence type="ECO:0000256" key="8">
    <source>
        <dbReference type="ARBA" id="ARBA00022741"/>
    </source>
</evidence>
<dbReference type="GO" id="GO:0016605">
    <property type="term" value="C:PML body"/>
    <property type="evidence" value="ECO:0007669"/>
    <property type="project" value="TreeGrafter"/>
</dbReference>
<dbReference type="EC" id="2.7.11.1" evidence="3"/>
<keyword evidence="23" id="KW-1185">Reference proteome</keyword>
<feature type="region of interest" description="Disordered" evidence="19">
    <location>
        <begin position="1080"/>
        <end position="1130"/>
    </location>
</feature>
<proteinExistence type="inferred from homology"/>
<organism evidence="22 23">
    <name type="scientific">Knipowitschia caucasica</name>
    <name type="common">Caucasian dwarf goby</name>
    <name type="synonym">Pomatoschistus caucasicus</name>
    <dbReference type="NCBI Taxonomy" id="637954"/>
    <lineage>
        <taxon>Eukaryota</taxon>
        <taxon>Metazoa</taxon>
        <taxon>Chordata</taxon>
        <taxon>Craniata</taxon>
        <taxon>Vertebrata</taxon>
        <taxon>Euteleostomi</taxon>
        <taxon>Actinopterygii</taxon>
        <taxon>Neopterygii</taxon>
        <taxon>Teleostei</taxon>
        <taxon>Neoteleostei</taxon>
        <taxon>Acanthomorphata</taxon>
        <taxon>Gobiaria</taxon>
        <taxon>Gobiiformes</taxon>
        <taxon>Gobioidei</taxon>
        <taxon>Gobiidae</taxon>
        <taxon>Gobiinae</taxon>
        <taxon>Knipowitschia</taxon>
    </lineage>
</organism>
<dbReference type="InterPro" id="IPR050494">
    <property type="entry name" value="Ser_Thr_dual-spec_kinase"/>
</dbReference>
<accession>A0AAV2KZ16</accession>
<keyword evidence="5" id="KW-0723">Serine/threonine-protein kinase</keyword>
<dbReference type="CDD" id="cd04405">
    <property type="entry name" value="RhoGAP_BRCC3-like"/>
    <property type="match status" value="1"/>
</dbReference>
<evidence type="ECO:0000256" key="16">
    <source>
        <dbReference type="ARBA" id="ARBA00048679"/>
    </source>
</evidence>
<evidence type="ECO:0000256" key="12">
    <source>
        <dbReference type="ARBA" id="ARBA00023015"/>
    </source>
</evidence>
<comment type="similarity">
    <text evidence="2">Belongs to the TCP11 family.</text>
</comment>
<dbReference type="Gene3D" id="1.10.10.10">
    <property type="entry name" value="Winged helix-like DNA-binding domain superfamily/Winged helix DNA-binding domain"/>
    <property type="match status" value="1"/>
</dbReference>
<evidence type="ECO:0000256" key="17">
    <source>
        <dbReference type="ARBA" id="ARBA00061380"/>
    </source>
</evidence>
<dbReference type="SMART" id="SM00220">
    <property type="entry name" value="S_TKc"/>
    <property type="match status" value="1"/>
</dbReference>
<feature type="domain" description="DEP" evidence="21">
    <location>
        <begin position="1"/>
        <end position="78"/>
    </location>
</feature>
<feature type="domain" description="Protein kinase" evidence="20">
    <location>
        <begin position="1152"/>
        <end position="1480"/>
    </location>
</feature>
<evidence type="ECO:0000256" key="7">
    <source>
        <dbReference type="ARBA" id="ARBA00022679"/>
    </source>
</evidence>
<dbReference type="InterPro" id="IPR008936">
    <property type="entry name" value="Rho_GTPase_activation_prot"/>
</dbReference>
<gene>
    <name evidence="22" type="ORF">KC01_LOCUS24094</name>
</gene>
<evidence type="ECO:0000313" key="22">
    <source>
        <dbReference type="EMBL" id="CAL1595262.1"/>
    </source>
</evidence>
<comment type="catalytic activity">
    <reaction evidence="16">
        <text>L-seryl-[protein] + ATP = O-phospho-L-seryl-[protein] + ADP + H(+)</text>
        <dbReference type="Rhea" id="RHEA:17989"/>
        <dbReference type="Rhea" id="RHEA-COMP:9863"/>
        <dbReference type="Rhea" id="RHEA-COMP:11604"/>
        <dbReference type="ChEBI" id="CHEBI:15378"/>
        <dbReference type="ChEBI" id="CHEBI:29999"/>
        <dbReference type="ChEBI" id="CHEBI:30616"/>
        <dbReference type="ChEBI" id="CHEBI:83421"/>
        <dbReference type="ChEBI" id="CHEBI:456216"/>
        <dbReference type="EC" id="2.7.11.1"/>
    </reaction>
</comment>
<comment type="similarity">
    <text evidence="17">Belongs to the protein kinase superfamily. CMGC Ser/Thr protein kinase family. HIPK subfamily.</text>
</comment>
<evidence type="ECO:0000256" key="1">
    <source>
        <dbReference type="ARBA" id="ARBA00004123"/>
    </source>
</evidence>
<dbReference type="Proteomes" id="UP001497482">
    <property type="component" value="Chromosome 20"/>
</dbReference>
<feature type="region of interest" description="Disordered" evidence="19">
    <location>
        <begin position="975"/>
        <end position="1012"/>
    </location>
</feature>
<comment type="catalytic activity">
    <reaction evidence="15">
        <text>L-threonyl-[protein] + ATP = O-phospho-L-threonyl-[protein] + ADP + H(+)</text>
        <dbReference type="Rhea" id="RHEA:46608"/>
        <dbReference type="Rhea" id="RHEA-COMP:11060"/>
        <dbReference type="Rhea" id="RHEA-COMP:11605"/>
        <dbReference type="ChEBI" id="CHEBI:15378"/>
        <dbReference type="ChEBI" id="CHEBI:30013"/>
        <dbReference type="ChEBI" id="CHEBI:30616"/>
        <dbReference type="ChEBI" id="CHEBI:61977"/>
        <dbReference type="ChEBI" id="CHEBI:456216"/>
        <dbReference type="EC" id="2.7.11.1"/>
    </reaction>
</comment>
<comment type="subcellular location">
    <subcellularLocation>
        <location evidence="1">Nucleus</location>
    </subcellularLocation>
</comment>
<feature type="compositionally biased region" description="Low complexity" evidence="19">
    <location>
        <begin position="1866"/>
        <end position="1887"/>
    </location>
</feature>
<feature type="compositionally biased region" description="Basic and acidic residues" evidence="19">
    <location>
        <begin position="1977"/>
        <end position="1989"/>
    </location>
</feature>
<evidence type="ECO:0000256" key="10">
    <source>
        <dbReference type="ARBA" id="ARBA00022840"/>
    </source>
</evidence>
<evidence type="ECO:0000256" key="9">
    <source>
        <dbReference type="ARBA" id="ARBA00022777"/>
    </source>
</evidence>
<evidence type="ECO:0000256" key="13">
    <source>
        <dbReference type="ARBA" id="ARBA00023163"/>
    </source>
</evidence>
<keyword evidence="7" id="KW-0808">Transferase</keyword>
<dbReference type="InterPro" id="IPR036388">
    <property type="entry name" value="WH-like_DNA-bd_sf"/>
</dbReference>
<feature type="compositionally biased region" description="Pro residues" evidence="19">
    <location>
        <begin position="1640"/>
        <end position="1653"/>
    </location>
</feature>
<dbReference type="PANTHER" id="PTHR24058">
    <property type="entry name" value="DUAL SPECIFICITY PROTEIN KINASE"/>
    <property type="match status" value="1"/>
</dbReference>
<dbReference type="PROSITE" id="PS00108">
    <property type="entry name" value="PROTEIN_KINASE_ST"/>
    <property type="match status" value="1"/>
</dbReference>
<feature type="compositionally biased region" description="Polar residues" evidence="19">
    <location>
        <begin position="1910"/>
        <end position="1926"/>
    </location>
</feature>
<feature type="compositionally biased region" description="Polar residues" evidence="19">
    <location>
        <begin position="1118"/>
        <end position="1130"/>
    </location>
</feature>
<evidence type="ECO:0000256" key="14">
    <source>
        <dbReference type="ARBA" id="ARBA00023242"/>
    </source>
</evidence>
<feature type="compositionally biased region" description="Basic and acidic residues" evidence="19">
    <location>
        <begin position="491"/>
        <end position="518"/>
    </location>
</feature>
<evidence type="ECO:0000256" key="11">
    <source>
        <dbReference type="ARBA" id="ARBA00022843"/>
    </source>
</evidence>
<keyword evidence="6" id="KW-0597">Phosphoprotein</keyword>
<dbReference type="FunFam" id="3.30.200.20:FF:000022">
    <property type="entry name" value="Homeodomain-interacting protein kinase 2 isoform 1"/>
    <property type="match status" value="1"/>
</dbReference>
<evidence type="ECO:0000256" key="2">
    <source>
        <dbReference type="ARBA" id="ARBA00010954"/>
    </source>
</evidence>
<dbReference type="SUPFAM" id="SSF56112">
    <property type="entry name" value="Protein kinase-like (PK-like)"/>
    <property type="match status" value="1"/>
</dbReference>